<protein>
    <submittedName>
        <fullName evidence="2">Tail fiber protein</fullName>
    </submittedName>
</protein>
<proteinExistence type="predicted"/>
<dbReference type="PANTHER" id="PTHR35191">
    <property type="entry name" value="PROPHAGE SIDE TAIL FIBER PROTEIN HOMOLOG STFQ-RELATED"/>
    <property type="match status" value="1"/>
</dbReference>
<keyword evidence="3" id="KW-1185">Reference proteome</keyword>
<evidence type="ECO:0000313" key="3">
    <source>
        <dbReference type="Proteomes" id="UP000665047"/>
    </source>
</evidence>
<dbReference type="Gene3D" id="3.90.1340.10">
    <property type="entry name" value="Phage tail collar domain"/>
    <property type="match status" value="1"/>
</dbReference>
<gene>
    <name evidence="2" type="ORF">HGO23_19305</name>
</gene>
<accession>A0ABX7VIV4</accession>
<dbReference type="PANTHER" id="PTHR35191:SF1">
    <property type="entry name" value="PROPHAGE SIDE TAIL FIBER PROTEIN HOMOLOG STFQ-RELATED"/>
    <property type="match status" value="1"/>
</dbReference>
<dbReference type="EMBL" id="CP072455">
    <property type="protein sequence ID" value="QTL39856.1"/>
    <property type="molecule type" value="Genomic_DNA"/>
</dbReference>
<dbReference type="InterPro" id="IPR051934">
    <property type="entry name" value="Phage_Tail_Fiber_Structural"/>
</dbReference>
<evidence type="ECO:0000259" key="1">
    <source>
        <dbReference type="Pfam" id="PF07484"/>
    </source>
</evidence>
<feature type="domain" description="Phage tail collar" evidence="1">
    <location>
        <begin position="32"/>
        <end position="79"/>
    </location>
</feature>
<dbReference type="SUPFAM" id="SSF88874">
    <property type="entry name" value="Receptor-binding domain of short tail fibre protein gp12"/>
    <property type="match status" value="1"/>
</dbReference>
<name>A0ABX7VIV4_XENBU</name>
<dbReference type="Pfam" id="PF07484">
    <property type="entry name" value="Collar"/>
    <property type="match status" value="1"/>
</dbReference>
<sequence>MQDKKPEISELKDTTLAQQSYEDFGYTVIPIGVPVPWPSEISPEGWLQCNGDLFDKGRYPKLALAYPSGRLPDLRGEFIRGWDGRRGIDNGRQILSEQTDALQNITGSLGMVKGVEAPRANGAFQAKFNMIDTAGHAPGSFPTNGDWSFDASRVARTASETRPRNIAFNYIVRAA</sequence>
<dbReference type="RefSeq" id="WP_209027531.1">
    <property type="nucleotide sequence ID" value="NZ_CP072455.1"/>
</dbReference>
<organism evidence="2 3">
    <name type="scientific">Xenorhabdus budapestensis</name>
    <dbReference type="NCBI Taxonomy" id="290110"/>
    <lineage>
        <taxon>Bacteria</taxon>
        <taxon>Pseudomonadati</taxon>
        <taxon>Pseudomonadota</taxon>
        <taxon>Gammaproteobacteria</taxon>
        <taxon>Enterobacterales</taxon>
        <taxon>Morganellaceae</taxon>
        <taxon>Xenorhabdus</taxon>
    </lineage>
</organism>
<evidence type="ECO:0000313" key="2">
    <source>
        <dbReference type="EMBL" id="QTL39856.1"/>
    </source>
</evidence>
<dbReference type="InterPro" id="IPR011083">
    <property type="entry name" value="Phage_tail_collar_dom"/>
</dbReference>
<dbReference type="InterPro" id="IPR037053">
    <property type="entry name" value="Phage_tail_collar_dom_sf"/>
</dbReference>
<dbReference type="Proteomes" id="UP000665047">
    <property type="component" value="Chromosome"/>
</dbReference>
<reference evidence="2 3" key="1">
    <citation type="submission" date="2021-03" db="EMBL/GenBank/DDBJ databases">
        <title>Complete Genome Sequence Data of Xenorhabdus budapestensis strain C72, a Candidate Biological Control Agent, from China.</title>
        <authorList>
            <person name="LI B."/>
            <person name="WANG S."/>
            <person name="QIU D."/>
        </authorList>
    </citation>
    <scope>NUCLEOTIDE SEQUENCE [LARGE SCALE GENOMIC DNA]</scope>
    <source>
        <strain evidence="2 3">C-7-2</strain>
    </source>
</reference>